<name>A0A843UP46_COLES</name>
<dbReference type="PANTHER" id="PTHR34676">
    <property type="entry name" value="DUF4219 DOMAIN-CONTAINING PROTEIN-RELATED"/>
    <property type="match status" value="1"/>
</dbReference>
<gene>
    <name evidence="2" type="ORF">Taro_017609</name>
</gene>
<evidence type="ECO:0000313" key="2">
    <source>
        <dbReference type="EMBL" id="MQL85101.1"/>
    </source>
</evidence>
<reference evidence="2" key="1">
    <citation type="submission" date="2017-07" db="EMBL/GenBank/DDBJ databases">
        <title>Taro Niue Genome Assembly and Annotation.</title>
        <authorList>
            <person name="Atibalentja N."/>
            <person name="Keating K."/>
            <person name="Fields C.J."/>
        </authorList>
    </citation>
    <scope>NUCLEOTIDE SEQUENCE</scope>
    <source>
        <strain evidence="2">Niue_2</strain>
        <tissue evidence="2">Leaf</tissue>
    </source>
</reference>
<evidence type="ECO:0000256" key="1">
    <source>
        <dbReference type="SAM" id="MobiDB-lite"/>
    </source>
</evidence>
<organism evidence="2 3">
    <name type="scientific">Colocasia esculenta</name>
    <name type="common">Wild taro</name>
    <name type="synonym">Arum esculentum</name>
    <dbReference type="NCBI Taxonomy" id="4460"/>
    <lineage>
        <taxon>Eukaryota</taxon>
        <taxon>Viridiplantae</taxon>
        <taxon>Streptophyta</taxon>
        <taxon>Embryophyta</taxon>
        <taxon>Tracheophyta</taxon>
        <taxon>Spermatophyta</taxon>
        <taxon>Magnoliopsida</taxon>
        <taxon>Liliopsida</taxon>
        <taxon>Araceae</taxon>
        <taxon>Aroideae</taxon>
        <taxon>Colocasieae</taxon>
        <taxon>Colocasia</taxon>
    </lineage>
</organism>
<evidence type="ECO:0008006" key="4">
    <source>
        <dbReference type="Google" id="ProtNLM"/>
    </source>
</evidence>
<dbReference type="Pfam" id="PF14223">
    <property type="entry name" value="Retrotran_gag_2"/>
    <property type="match status" value="1"/>
</dbReference>
<protein>
    <recommendedName>
        <fullName evidence="4">DUF4219 domain-containing protein</fullName>
    </recommendedName>
</protein>
<dbReference type="PANTHER" id="PTHR34676:SF28">
    <property type="entry name" value="ZINC FINGER, CCHC-TYPE, RIBONUCLEASE H-LIKE DOMAIN, GAG-PRE-INTEGRASE DOMAIN PROTEIN-RELATED"/>
    <property type="match status" value="1"/>
</dbReference>
<dbReference type="EMBL" id="NMUH01000808">
    <property type="protein sequence ID" value="MQL85101.1"/>
    <property type="molecule type" value="Genomic_DNA"/>
</dbReference>
<feature type="region of interest" description="Disordered" evidence="1">
    <location>
        <begin position="368"/>
        <end position="405"/>
    </location>
</feature>
<dbReference type="AlphaFoldDB" id="A0A843UP46"/>
<proteinExistence type="predicted"/>
<evidence type="ECO:0000313" key="3">
    <source>
        <dbReference type="Proteomes" id="UP000652761"/>
    </source>
</evidence>
<keyword evidence="3" id="KW-1185">Reference proteome</keyword>
<accession>A0A843UP46</accession>
<dbReference type="OrthoDB" id="785014at2759"/>
<sequence>MAAQGHSEGQSVNRPPLFDGEDYTYWKTRMEYFLQGRDYQIWSTVEEGDLLVANERDKWTEDDKKKISLNRKAKSILCCALSKKEFNIISASKSAMEMWEKLRITYEGTDKVKETRIDILKLFPSKTMASSGVFGIVGGYRIAFLTAEYIVAAMDRLKWTKIATLSEVSYPDLVKAFYVCLKTEEDGTLTSMVKGTQIRGEAIIGEAQEDQEAARAILVIQEEQAVPVATKLGAAAVEVPTVEEVETTPAERAATPSVEAAAASAESCSKIEDIPLEDIEPVGQSSEDIPPSSRVASILRNVLGSIQGTQKEPVIGGDEVAEDVTPGHTEEITMEEAPSQGEQEIAHENIIVEDSPIEGEQSIGMQAAAQGEHNASAPIDDHLREGLVESASEDKDDVVELVVRE</sequence>
<dbReference type="Proteomes" id="UP000652761">
    <property type="component" value="Unassembled WGS sequence"/>
</dbReference>
<comment type="caution">
    <text evidence="2">The sequence shown here is derived from an EMBL/GenBank/DDBJ whole genome shotgun (WGS) entry which is preliminary data.</text>
</comment>